<organism evidence="4 5">
    <name type="scientific">Gaiella occulta</name>
    <dbReference type="NCBI Taxonomy" id="1002870"/>
    <lineage>
        <taxon>Bacteria</taxon>
        <taxon>Bacillati</taxon>
        <taxon>Actinomycetota</taxon>
        <taxon>Thermoleophilia</taxon>
        <taxon>Gaiellales</taxon>
        <taxon>Gaiellaceae</taxon>
        <taxon>Gaiella</taxon>
    </lineage>
</organism>
<dbReference type="GO" id="GO:0008652">
    <property type="term" value="P:amino acid biosynthetic process"/>
    <property type="evidence" value="ECO:0007669"/>
    <property type="project" value="UniProtKB-ARBA"/>
</dbReference>
<evidence type="ECO:0000256" key="3">
    <source>
        <dbReference type="ARBA" id="ARBA00022898"/>
    </source>
</evidence>
<dbReference type="SUPFAM" id="SSF56752">
    <property type="entry name" value="D-aminoacid aminotransferase-like PLP-dependent enzymes"/>
    <property type="match status" value="1"/>
</dbReference>
<dbReference type="Gene3D" id="3.20.10.10">
    <property type="entry name" value="D-amino Acid Aminotransferase, subunit A, domain 2"/>
    <property type="match status" value="1"/>
</dbReference>
<evidence type="ECO:0000313" key="5">
    <source>
        <dbReference type="Proteomes" id="UP000254134"/>
    </source>
</evidence>
<name>A0A7M2YX37_9ACTN</name>
<keyword evidence="5" id="KW-1185">Reference proteome</keyword>
<comment type="similarity">
    <text evidence="2">Belongs to the class-IV pyridoxal-phosphate-dependent aminotransferase family.</text>
</comment>
<evidence type="ECO:0000256" key="1">
    <source>
        <dbReference type="ARBA" id="ARBA00001933"/>
    </source>
</evidence>
<dbReference type="EMBL" id="QQZY01000005">
    <property type="protein sequence ID" value="RDI74149.1"/>
    <property type="molecule type" value="Genomic_DNA"/>
</dbReference>
<sequence>MSGAASRAHPHPLAVAVSGRGLVDPAEPVLVADDEGFTRGRAAFETLRVYGGRPFRLRQHLERLAVSAARIGLPAPDPSEVEALARVALDAAAAPDSVLRLYWTPGASGADPLALALVGPVPGWIEAARARGQRLVSLLCPRRSAPWLLPGTKSVSYAVNMAAEAEAKARGADDAIFVDADEIVLEGPVTNVWWREGDLLLTPGVELGILAGETRATLLELAHGLGFAVQEDVFPLARMLRADEVFTSSSVREVMPVVEVDGHPFGRGPAVDALQSALRAAAAAA</sequence>
<comment type="caution">
    <text evidence="4">The sequence shown here is derived from an EMBL/GenBank/DDBJ whole genome shotgun (WGS) entry which is preliminary data.</text>
</comment>
<dbReference type="AlphaFoldDB" id="A0A7M2YX37"/>
<gene>
    <name evidence="4" type="ORF">Gocc_2246</name>
</gene>
<evidence type="ECO:0000313" key="4">
    <source>
        <dbReference type="EMBL" id="RDI74149.1"/>
    </source>
</evidence>
<keyword evidence="3" id="KW-0663">Pyridoxal phosphate</keyword>
<protein>
    <submittedName>
        <fullName evidence="4">Branched-chain amino acid aminotransferase/4-amino-4-deoxychorismate lyase</fullName>
    </submittedName>
</protein>
<reference evidence="5" key="2">
    <citation type="journal article" date="2019" name="MicrobiologyOpen">
        <title>High-quality draft genome sequence of Gaiella occulta isolated from a 150 meter deep mineral water borehole and comparison with the genome sequences of other deep-branching lineages of the phylum Actinobacteria.</title>
        <authorList>
            <person name="Severino R."/>
            <person name="Froufe H.J.C."/>
            <person name="Barroso C."/>
            <person name="Albuquerque L."/>
            <person name="Lobo-da-Cunha A."/>
            <person name="da Costa M.S."/>
            <person name="Egas C."/>
        </authorList>
    </citation>
    <scope>NUCLEOTIDE SEQUENCE [LARGE SCALE GENOMIC DNA]</scope>
    <source>
        <strain evidence="5">F2-233</strain>
    </source>
</reference>
<dbReference type="OrthoDB" id="9805628at2"/>
<dbReference type="InterPro" id="IPR001544">
    <property type="entry name" value="Aminotrans_IV"/>
</dbReference>
<accession>A0A7M2YX37</accession>
<dbReference type="InterPro" id="IPR036038">
    <property type="entry name" value="Aminotransferase-like"/>
</dbReference>
<dbReference type="InterPro" id="IPR050571">
    <property type="entry name" value="Class-IV_PLP-Dep_Aminotrnsfr"/>
</dbReference>
<reference evidence="4 5" key="1">
    <citation type="submission" date="2018-07" db="EMBL/GenBank/DDBJ databases">
        <title>High-quality-draft genome sequence of Gaiella occulta.</title>
        <authorList>
            <person name="Severino R."/>
            <person name="Froufe H.J.C."/>
            <person name="Rainey F.A."/>
            <person name="Barroso C."/>
            <person name="Albuquerque L."/>
            <person name="Lobo-Da-Cunha A."/>
            <person name="Da Costa M.S."/>
            <person name="Egas C."/>
        </authorList>
    </citation>
    <scope>NUCLEOTIDE SEQUENCE [LARGE SCALE GENOMIC DNA]</scope>
    <source>
        <strain evidence="4 5">F2-233</strain>
    </source>
</reference>
<keyword evidence="4" id="KW-0456">Lyase</keyword>
<dbReference type="GO" id="GO:0005829">
    <property type="term" value="C:cytosol"/>
    <property type="evidence" value="ECO:0007669"/>
    <property type="project" value="TreeGrafter"/>
</dbReference>
<proteinExistence type="inferred from homology"/>
<keyword evidence="4" id="KW-0808">Transferase</keyword>
<dbReference type="Gene3D" id="3.30.470.10">
    <property type="match status" value="1"/>
</dbReference>
<dbReference type="GO" id="GO:0008483">
    <property type="term" value="F:transaminase activity"/>
    <property type="evidence" value="ECO:0007669"/>
    <property type="project" value="UniProtKB-KW"/>
</dbReference>
<dbReference type="CDD" id="cd00449">
    <property type="entry name" value="PLPDE_IV"/>
    <property type="match status" value="1"/>
</dbReference>
<keyword evidence="4" id="KW-0032">Aminotransferase</keyword>
<dbReference type="InterPro" id="IPR043132">
    <property type="entry name" value="BCAT-like_C"/>
</dbReference>
<dbReference type="PANTHER" id="PTHR42743">
    <property type="entry name" value="AMINO-ACID AMINOTRANSFERASE"/>
    <property type="match status" value="1"/>
</dbReference>
<evidence type="ECO:0000256" key="2">
    <source>
        <dbReference type="ARBA" id="ARBA00009320"/>
    </source>
</evidence>
<dbReference type="FunFam" id="3.20.10.10:FF:000002">
    <property type="entry name" value="D-alanine aminotransferase"/>
    <property type="match status" value="1"/>
</dbReference>
<dbReference type="GO" id="GO:0016829">
    <property type="term" value="F:lyase activity"/>
    <property type="evidence" value="ECO:0007669"/>
    <property type="project" value="UniProtKB-KW"/>
</dbReference>
<dbReference type="Proteomes" id="UP000254134">
    <property type="component" value="Unassembled WGS sequence"/>
</dbReference>
<dbReference type="GO" id="GO:0046394">
    <property type="term" value="P:carboxylic acid biosynthetic process"/>
    <property type="evidence" value="ECO:0007669"/>
    <property type="project" value="UniProtKB-ARBA"/>
</dbReference>
<comment type="cofactor">
    <cofactor evidence="1">
        <name>pyridoxal 5'-phosphate</name>
        <dbReference type="ChEBI" id="CHEBI:597326"/>
    </cofactor>
</comment>
<dbReference type="Pfam" id="PF01063">
    <property type="entry name" value="Aminotran_4"/>
    <property type="match status" value="1"/>
</dbReference>
<dbReference type="PANTHER" id="PTHR42743:SF11">
    <property type="entry name" value="AMINODEOXYCHORISMATE LYASE"/>
    <property type="match status" value="1"/>
</dbReference>
<dbReference type="InterPro" id="IPR043131">
    <property type="entry name" value="BCAT-like_N"/>
</dbReference>
<dbReference type="RefSeq" id="WP_114796659.1">
    <property type="nucleotide sequence ID" value="NZ_QQZY01000005.1"/>
</dbReference>